<dbReference type="GO" id="GO:0000272">
    <property type="term" value="P:polysaccharide catabolic process"/>
    <property type="evidence" value="ECO:0007669"/>
    <property type="project" value="UniProtKB-KW"/>
</dbReference>
<evidence type="ECO:0000259" key="6">
    <source>
        <dbReference type="PROSITE" id="PS51164"/>
    </source>
</evidence>
<dbReference type="Pfam" id="PF21340">
    <property type="entry name" value="Polysacc_lyase-like"/>
    <property type="match status" value="1"/>
</dbReference>
<dbReference type="eggNOG" id="ENOG502SH79">
    <property type="taxonomic scope" value="Eukaryota"/>
</dbReference>
<keyword evidence="1 5" id="KW-0732">Signal</keyword>
<dbReference type="Proteomes" id="UP000008066">
    <property type="component" value="Unassembled WGS sequence"/>
</dbReference>
<keyword evidence="3" id="KW-0624">Polysaccharide degradation</keyword>
<sequence>MVRKATILALGLAGLSAAQVSNDFESGWDETEWPFYAPDCSQGGRVSLDSTTAHSGRNSIRVDGAGGYCGHAFFGTKKVPSGDFYVRVWLKAARALTAAHITFITMPDPAQGTNKHLRIGGQNEILMFNREVDDATLPDLSPQGVATSVKLATNTWECLEYKIGKDGSIETWLNGNAVPGLTVGGGASNPNANGWSRSSIIPKPTGVYFGWESYGGETNTFWYDDVVISESRVGCSADAGSPGNGGNQPGTPTSAAPTTLITSTVQVPTTTAPPPPATTTQSPPSCSVPQWQQCGGINYTGCTTCAAPYTCKFLNDWYSQCV</sequence>
<feature type="region of interest" description="Disordered" evidence="4">
    <location>
        <begin position="266"/>
        <end position="285"/>
    </location>
</feature>
<organism evidence="8">
    <name type="scientific">Chaetomium thermophilum (strain DSM 1495 / CBS 144.50 / IMI 039719)</name>
    <name type="common">Thermochaetoides thermophila</name>
    <dbReference type="NCBI Taxonomy" id="759272"/>
    <lineage>
        <taxon>Eukaryota</taxon>
        <taxon>Fungi</taxon>
        <taxon>Dikarya</taxon>
        <taxon>Ascomycota</taxon>
        <taxon>Pezizomycotina</taxon>
        <taxon>Sordariomycetes</taxon>
        <taxon>Sordariomycetidae</taxon>
        <taxon>Sordariales</taxon>
        <taxon>Chaetomiaceae</taxon>
        <taxon>Thermochaetoides</taxon>
    </lineage>
</organism>
<dbReference type="OrthoDB" id="5313668at2759"/>
<dbReference type="AlphaFoldDB" id="G0S2L6"/>
<keyword evidence="2" id="KW-0119">Carbohydrate metabolism</keyword>
<dbReference type="InterPro" id="IPR048955">
    <property type="entry name" value="Cip1-like_core"/>
</dbReference>
<protein>
    <recommendedName>
        <fullName evidence="6">CBM1 domain-containing protein</fullName>
    </recommendedName>
</protein>
<evidence type="ECO:0000256" key="1">
    <source>
        <dbReference type="ARBA" id="ARBA00022729"/>
    </source>
</evidence>
<evidence type="ECO:0000256" key="3">
    <source>
        <dbReference type="ARBA" id="ARBA00023326"/>
    </source>
</evidence>
<dbReference type="PROSITE" id="PS51164">
    <property type="entry name" value="CBM1_2"/>
    <property type="match status" value="1"/>
</dbReference>
<dbReference type="GO" id="GO:0005576">
    <property type="term" value="C:extracellular region"/>
    <property type="evidence" value="ECO:0007669"/>
    <property type="project" value="InterPro"/>
</dbReference>
<name>G0S2L6_CHATD</name>
<dbReference type="OMA" id="FGWESYS"/>
<dbReference type="InterPro" id="IPR035971">
    <property type="entry name" value="CBD_sf"/>
</dbReference>
<gene>
    <name evidence="7" type="ORF">CTHT_0017680</name>
</gene>
<dbReference type="HOGENOM" id="CLU_071363_0_0_1"/>
<evidence type="ECO:0000256" key="2">
    <source>
        <dbReference type="ARBA" id="ARBA00023277"/>
    </source>
</evidence>
<dbReference type="EMBL" id="GL988040">
    <property type="protein sequence ID" value="EGS22249.1"/>
    <property type="molecule type" value="Genomic_DNA"/>
</dbReference>
<dbReference type="PROSITE" id="PS00562">
    <property type="entry name" value="CBM1_1"/>
    <property type="match status" value="1"/>
</dbReference>
<dbReference type="GO" id="GO:0030248">
    <property type="term" value="F:cellulose binding"/>
    <property type="evidence" value="ECO:0007669"/>
    <property type="project" value="InterPro"/>
</dbReference>
<dbReference type="RefSeq" id="XP_006692268.1">
    <property type="nucleotide sequence ID" value="XM_006692205.1"/>
</dbReference>
<evidence type="ECO:0000313" key="8">
    <source>
        <dbReference type="Proteomes" id="UP000008066"/>
    </source>
</evidence>
<evidence type="ECO:0000256" key="5">
    <source>
        <dbReference type="SAM" id="SignalP"/>
    </source>
</evidence>
<feature type="signal peptide" evidence="5">
    <location>
        <begin position="1"/>
        <end position="17"/>
    </location>
</feature>
<evidence type="ECO:0000256" key="4">
    <source>
        <dbReference type="SAM" id="MobiDB-lite"/>
    </source>
</evidence>
<dbReference type="Pfam" id="PF00734">
    <property type="entry name" value="CBM_1"/>
    <property type="match status" value="1"/>
</dbReference>
<proteinExistence type="predicted"/>
<accession>G0S2L6</accession>
<evidence type="ECO:0000313" key="7">
    <source>
        <dbReference type="EMBL" id="EGS22249.1"/>
    </source>
</evidence>
<dbReference type="InterPro" id="IPR000254">
    <property type="entry name" value="CBD"/>
</dbReference>
<dbReference type="GeneID" id="18255806"/>
<dbReference type="KEGG" id="cthr:CTHT_0017680"/>
<feature type="region of interest" description="Disordered" evidence="4">
    <location>
        <begin position="237"/>
        <end position="257"/>
    </location>
</feature>
<reference evidence="7 8" key="1">
    <citation type="journal article" date="2011" name="Cell">
        <title>Insight into structure and assembly of the nuclear pore complex by utilizing the genome of a eukaryotic thermophile.</title>
        <authorList>
            <person name="Amlacher S."/>
            <person name="Sarges P."/>
            <person name="Flemming D."/>
            <person name="van Noort V."/>
            <person name="Kunze R."/>
            <person name="Devos D.P."/>
            <person name="Arumugam M."/>
            <person name="Bork P."/>
            <person name="Hurt E."/>
        </authorList>
    </citation>
    <scope>NUCLEOTIDE SEQUENCE [LARGE SCALE GENOMIC DNA]</scope>
    <source>
        <strain evidence="8">DSM 1495 / CBS 144.50 / IMI 039719</strain>
    </source>
</reference>
<dbReference type="Gene3D" id="2.60.120.200">
    <property type="match status" value="1"/>
</dbReference>
<feature type="chain" id="PRO_5003409238" description="CBM1 domain-containing protein" evidence="5">
    <location>
        <begin position="18"/>
        <end position="322"/>
    </location>
</feature>
<feature type="domain" description="CBM1" evidence="6">
    <location>
        <begin position="286"/>
        <end position="322"/>
    </location>
</feature>
<dbReference type="SMART" id="SM00236">
    <property type="entry name" value="fCBD"/>
    <property type="match status" value="1"/>
</dbReference>
<dbReference type="SUPFAM" id="SSF57180">
    <property type="entry name" value="Cellulose-binding domain"/>
    <property type="match status" value="1"/>
</dbReference>
<keyword evidence="8" id="KW-1185">Reference proteome</keyword>